<protein>
    <submittedName>
        <fullName evidence="3">Cytochrome P450 steroid C27-monooxygenase</fullName>
    </submittedName>
</protein>
<keyword evidence="4" id="KW-1185">Reference proteome</keyword>
<comment type="caution">
    <text evidence="3">The sequence shown here is derived from an EMBL/GenBank/DDBJ whole genome shotgun (WGS) entry which is preliminary data.</text>
</comment>
<dbReference type="GO" id="GO:0020037">
    <property type="term" value="F:heme binding"/>
    <property type="evidence" value="ECO:0007669"/>
    <property type="project" value="InterPro"/>
</dbReference>
<comment type="similarity">
    <text evidence="1 2">Belongs to the cytochrome P450 family.</text>
</comment>
<keyword evidence="2" id="KW-0560">Oxidoreductase</keyword>
<evidence type="ECO:0000256" key="1">
    <source>
        <dbReference type="ARBA" id="ARBA00010617"/>
    </source>
</evidence>
<reference evidence="3" key="1">
    <citation type="journal article" date="2014" name="Int. J. Syst. Evol. Microbiol.">
        <title>Complete genome sequence of Corynebacterium casei LMG S-19264T (=DSM 44701T), isolated from a smear-ripened cheese.</title>
        <authorList>
            <consortium name="US DOE Joint Genome Institute (JGI-PGF)"/>
            <person name="Walter F."/>
            <person name="Albersmeier A."/>
            <person name="Kalinowski J."/>
            <person name="Ruckert C."/>
        </authorList>
    </citation>
    <scope>NUCLEOTIDE SEQUENCE</scope>
    <source>
        <strain evidence="3">CGMCC 1.15360</strain>
    </source>
</reference>
<dbReference type="EMBL" id="BMIP01000009">
    <property type="protein sequence ID" value="GGD80873.1"/>
    <property type="molecule type" value="Genomic_DNA"/>
</dbReference>
<dbReference type="GO" id="GO:0016705">
    <property type="term" value="F:oxidoreductase activity, acting on paired donors, with incorporation or reduction of molecular oxygen"/>
    <property type="evidence" value="ECO:0007669"/>
    <property type="project" value="InterPro"/>
</dbReference>
<dbReference type="InterPro" id="IPR002397">
    <property type="entry name" value="Cyt_P450_B"/>
</dbReference>
<dbReference type="Pfam" id="PF00067">
    <property type="entry name" value="p450"/>
    <property type="match status" value="1"/>
</dbReference>
<dbReference type="GO" id="GO:0004497">
    <property type="term" value="F:monooxygenase activity"/>
    <property type="evidence" value="ECO:0007669"/>
    <property type="project" value="UniProtKB-KW"/>
</dbReference>
<sequence>MNESSSLSGFQLFTPENLSCPHQAWQMLREQAPVYPIDVPGARVPVYVVTGREEIEYIARSTDKFSNNPDASIWRWGDEFAPELAEKFEAAGHTIVRTLQATDPPHSLDYRKVVTDVIGPGSIRGWRNRIEAIIADLLADIPDGVPVNFVEAFSVPLPLKVICLILGIPYSDSEFFRFYSDEFTHLVDPTHPMERALSATETIVKGYDYLTKRLKEYRECPADNLLSAFANAEFDGRPATLDEALSMAHVTVIAGNETTRNALSSGMLTLAKNPALWSRIKADRSLVKDFYLEVLRRDAPATTTPRTVLEDVELGGVQLRKGDCVFVMWGSGSHAEKHFDDPLEFDIDRKNKSAHCTFGMGVHHCAGSALAREELDQAFNAILDRYDSVELARPADEVQYDPVFGFHALSDVPVIFRR</sequence>
<dbReference type="InterPro" id="IPR001128">
    <property type="entry name" value="Cyt_P450"/>
</dbReference>
<dbReference type="PANTHER" id="PTHR46696:SF1">
    <property type="entry name" value="CYTOCHROME P450 YJIB-RELATED"/>
    <property type="match status" value="1"/>
</dbReference>
<dbReference type="InterPro" id="IPR036396">
    <property type="entry name" value="Cyt_P450_sf"/>
</dbReference>
<dbReference type="RefSeq" id="WP_066770618.1">
    <property type="nucleotide sequence ID" value="NZ_BMIP01000009.1"/>
</dbReference>
<dbReference type="OrthoDB" id="5522954at2"/>
<dbReference type="PANTHER" id="PTHR46696">
    <property type="entry name" value="P450, PUTATIVE (EUROFUNG)-RELATED"/>
    <property type="match status" value="1"/>
</dbReference>
<dbReference type="GO" id="GO:0005506">
    <property type="term" value="F:iron ion binding"/>
    <property type="evidence" value="ECO:0007669"/>
    <property type="project" value="InterPro"/>
</dbReference>
<accession>A0A916Z974</accession>
<gene>
    <name evidence="3" type="ORF">GCM10010990_33470</name>
</gene>
<keyword evidence="2" id="KW-0479">Metal-binding</keyword>
<evidence type="ECO:0000256" key="2">
    <source>
        <dbReference type="RuleBase" id="RU000461"/>
    </source>
</evidence>
<evidence type="ECO:0000313" key="3">
    <source>
        <dbReference type="EMBL" id="GGD80873.1"/>
    </source>
</evidence>
<organism evidence="3 4">
    <name type="scientific">Croceicoccus mobilis</name>
    <dbReference type="NCBI Taxonomy" id="1703339"/>
    <lineage>
        <taxon>Bacteria</taxon>
        <taxon>Pseudomonadati</taxon>
        <taxon>Pseudomonadota</taxon>
        <taxon>Alphaproteobacteria</taxon>
        <taxon>Sphingomonadales</taxon>
        <taxon>Erythrobacteraceae</taxon>
        <taxon>Croceicoccus</taxon>
    </lineage>
</organism>
<evidence type="ECO:0000313" key="4">
    <source>
        <dbReference type="Proteomes" id="UP000612349"/>
    </source>
</evidence>
<keyword evidence="2" id="KW-0503">Monooxygenase</keyword>
<name>A0A916Z974_9SPHN</name>
<dbReference type="AlphaFoldDB" id="A0A916Z974"/>
<dbReference type="Proteomes" id="UP000612349">
    <property type="component" value="Unassembled WGS sequence"/>
</dbReference>
<reference evidence="3" key="2">
    <citation type="submission" date="2020-09" db="EMBL/GenBank/DDBJ databases">
        <authorList>
            <person name="Sun Q."/>
            <person name="Zhou Y."/>
        </authorList>
    </citation>
    <scope>NUCLEOTIDE SEQUENCE</scope>
    <source>
        <strain evidence="3">CGMCC 1.15360</strain>
    </source>
</reference>
<dbReference type="PROSITE" id="PS00086">
    <property type="entry name" value="CYTOCHROME_P450"/>
    <property type="match status" value="1"/>
</dbReference>
<proteinExistence type="inferred from homology"/>
<dbReference type="InterPro" id="IPR017972">
    <property type="entry name" value="Cyt_P450_CS"/>
</dbReference>
<keyword evidence="2" id="KW-0408">Iron</keyword>
<dbReference type="PRINTS" id="PR00359">
    <property type="entry name" value="BP450"/>
</dbReference>
<keyword evidence="2" id="KW-0349">Heme</keyword>
<dbReference type="SUPFAM" id="SSF48264">
    <property type="entry name" value="Cytochrome P450"/>
    <property type="match status" value="1"/>
</dbReference>
<dbReference type="Gene3D" id="1.10.630.10">
    <property type="entry name" value="Cytochrome P450"/>
    <property type="match status" value="1"/>
</dbReference>